<name>A0A934UWI6_9MICO</name>
<evidence type="ECO:0000313" key="8">
    <source>
        <dbReference type="EMBL" id="MBK0420576.1"/>
    </source>
</evidence>
<feature type="domain" description="EamA" evidence="7">
    <location>
        <begin position="24"/>
        <end position="156"/>
    </location>
</feature>
<feature type="transmembrane region" description="Helical" evidence="6">
    <location>
        <begin position="52"/>
        <end position="71"/>
    </location>
</feature>
<evidence type="ECO:0000259" key="7">
    <source>
        <dbReference type="Pfam" id="PF00892"/>
    </source>
</evidence>
<feature type="transmembrane region" description="Helical" evidence="6">
    <location>
        <begin position="234"/>
        <end position="253"/>
    </location>
</feature>
<dbReference type="EMBL" id="JAEHOI010000001">
    <property type="protein sequence ID" value="MBK0420576.1"/>
    <property type="molecule type" value="Genomic_DNA"/>
</dbReference>
<protein>
    <submittedName>
        <fullName evidence="8">EamA family transporter</fullName>
    </submittedName>
</protein>
<evidence type="ECO:0000256" key="1">
    <source>
        <dbReference type="ARBA" id="ARBA00004141"/>
    </source>
</evidence>
<keyword evidence="4 6" id="KW-1133">Transmembrane helix</keyword>
<dbReference type="InterPro" id="IPR037185">
    <property type="entry name" value="EmrE-like"/>
</dbReference>
<comment type="caution">
    <text evidence="8">The sequence shown here is derived from an EMBL/GenBank/DDBJ whole genome shotgun (WGS) entry which is preliminary data.</text>
</comment>
<dbReference type="Pfam" id="PF00892">
    <property type="entry name" value="EamA"/>
    <property type="match status" value="2"/>
</dbReference>
<feature type="transmembrane region" description="Helical" evidence="6">
    <location>
        <begin position="265"/>
        <end position="285"/>
    </location>
</feature>
<organism evidence="8 9">
    <name type="scientific">Leucobacter edaphi</name>
    <dbReference type="NCBI Taxonomy" id="2796472"/>
    <lineage>
        <taxon>Bacteria</taxon>
        <taxon>Bacillati</taxon>
        <taxon>Actinomycetota</taxon>
        <taxon>Actinomycetes</taxon>
        <taxon>Micrococcales</taxon>
        <taxon>Microbacteriaceae</taxon>
        <taxon>Leucobacter</taxon>
    </lineage>
</organism>
<feature type="transmembrane region" description="Helical" evidence="6">
    <location>
        <begin position="108"/>
        <end position="129"/>
    </location>
</feature>
<reference evidence="8" key="1">
    <citation type="submission" date="2020-12" db="EMBL/GenBank/DDBJ databases">
        <title>Leucobacter sp. CAS2, isolated from Chromium sludge.</title>
        <authorList>
            <person name="Xu Z."/>
        </authorList>
    </citation>
    <scope>NUCLEOTIDE SEQUENCE</scope>
    <source>
        <strain evidence="8">CSA2</strain>
    </source>
</reference>
<evidence type="ECO:0000256" key="2">
    <source>
        <dbReference type="ARBA" id="ARBA00007362"/>
    </source>
</evidence>
<feature type="domain" description="EamA" evidence="7">
    <location>
        <begin position="173"/>
        <end position="307"/>
    </location>
</feature>
<dbReference type="PANTHER" id="PTHR32322">
    <property type="entry name" value="INNER MEMBRANE TRANSPORTER"/>
    <property type="match status" value="1"/>
</dbReference>
<dbReference type="GO" id="GO:0016020">
    <property type="term" value="C:membrane"/>
    <property type="evidence" value="ECO:0007669"/>
    <property type="project" value="UniProtKB-SubCell"/>
</dbReference>
<feature type="transmembrane region" description="Helical" evidence="6">
    <location>
        <begin position="26"/>
        <end position="46"/>
    </location>
</feature>
<feature type="transmembrane region" description="Helical" evidence="6">
    <location>
        <begin position="168"/>
        <end position="188"/>
    </location>
</feature>
<feature type="transmembrane region" description="Helical" evidence="6">
    <location>
        <begin position="141"/>
        <end position="162"/>
    </location>
</feature>
<dbReference type="InterPro" id="IPR000620">
    <property type="entry name" value="EamA_dom"/>
</dbReference>
<proteinExistence type="inferred from homology"/>
<accession>A0A934UWI6</accession>
<dbReference type="AlphaFoldDB" id="A0A934UWI6"/>
<dbReference type="PANTHER" id="PTHR32322:SF2">
    <property type="entry name" value="EAMA DOMAIN-CONTAINING PROTEIN"/>
    <property type="match status" value="1"/>
</dbReference>
<evidence type="ECO:0000256" key="3">
    <source>
        <dbReference type="ARBA" id="ARBA00022692"/>
    </source>
</evidence>
<feature type="transmembrane region" description="Helical" evidence="6">
    <location>
        <begin position="291"/>
        <end position="309"/>
    </location>
</feature>
<keyword evidence="5 6" id="KW-0472">Membrane</keyword>
<gene>
    <name evidence="8" type="ORF">JD292_00570</name>
</gene>
<evidence type="ECO:0000256" key="4">
    <source>
        <dbReference type="ARBA" id="ARBA00022989"/>
    </source>
</evidence>
<comment type="subcellular location">
    <subcellularLocation>
        <location evidence="1">Membrane</location>
        <topology evidence="1">Multi-pass membrane protein</topology>
    </subcellularLocation>
</comment>
<comment type="similarity">
    <text evidence="2">Belongs to the EamA transporter family.</text>
</comment>
<evidence type="ECO:0000256" key="5">
    <source>
        <dbReference type="ARBA" id="ARBA00023136"/>
    </source>
</evidence>
<dbReference type="SUPFAM" id="SSF103481">
    <property type="entry name" value="Multidrug resistance efflux transporter EmrE"/>
    <property type="match status" value="2"/>
</dbReference>
<sequence length="338" mass="32819">MSAPANVLAPADVPAPRGTPSPRAGVLAILIACLLWGTTGTAATFAPEVGPLAIGAAALGIGGLLQAAIAIPALRRERGSLRARAGTVVAGAIGVAAYPLAFYSSMHLAGVAIGTVVSLGSAPIASGLLEGVLEGRRPGRSWLLAAALGIGGCALLCGAKLADEPAEAGGVVSGVLLGLLAGASYALYSWSAARLMGQGVSRAAAMGAVFGGGGALLMPVLLATGAPLLASPQAFAVGAYMAIVTMFIGYLLFGFGLTRVSASTATTLTLVEPAIAAVLAVLVVGERLLPISWLGMAGIAASLLVLVLTPAPRTPAAAVAPAGPTVPLASATPGTTGP</sequence>
<feature type="transmembrane region" description="Helical" evidence="6">
    <location>
        <begin position="83"/>
        <end position="102"/>
    </location>
</feature>
<evidence type="ECO:0000313" key="9">
    <source>
        <dbReference type="Proteomes" id="UP000618733"/>
    </source>
</evidence>
<dbReference type="InterPro" id="IPR050638">
    <property type="entry name" value="AA-Vitamin_Transporters"/>
</dbReference>
<evidence type="ECO:0000256" key="6">
    <source>
        <dbReference type="SAM" id="Phobius"/>
    </source>
</evidence>
<dbReference type="Proteomes" id="UP000618733">
    <property type="component" value="Unassembled WGS sequence"/>
</dbReference>
<feature type="transmembrane region" description="Helical" evidence="6">
    <location>
        <begin position="200"/>
        <end position="222"/>
    </location>
</feature>
<keyword evidence="3 6" id="KW-0812">Transmembrane</keyword>
<keyword evidence="9" id="KW-1185">Reference proteome</keyword>